<keyword evidence="1" id="KW-1133">Transmembrane helix</keyword>
<organism evidence="2 3">
    <name type="scientific">Podospora fimiseda</name>
    <dbReference type="NCBI Taxonomy" id="252190"/>
    <lineage>
        <taxon>Eukaryota</taxon>
        <taxon>Fungi</taxon>
        <taxon>Dikarya</taxon>
        <taxon>Ascomycota</taxon>
        <taxon>Pezizomycotina</taxon>
        <taxon>Sordariomycetes</taxon>
        <taxon>Sordariomycetidae</taxon>
        <taxon>Sordariales</taxon>
        <taxon>Podosporaceae</taxon>
        <taxon>Podospora</taxon>
    </lineage>
</organism>
<feature type="transmembrane region" description="Helical" evidence="1">
    <location>
        <begin position="41"/>
        <end position="60"/>
    </location>
</feature>
<evidence type="ECO:0000256" key="1">
    <source>
        <dbReference type="SAM" id="Phobius"/>
    </source>
</evidence>
<accession>A0AAN7BWM6</accession>
<comment type="caution">
    <text evidence="2">The sequence shown here is derived from an EMBL/GenBank/DDBJ whole genome shotgun (WGS) entry which is preliminary data.</text>
</comment>
<gene>
    <name evidence="2" type="ORF">QBC38DRAFT_278045</name>
</gene>
<keyword evidence="3" id="KW-1185">Reference proteome</keyword>
<keyword evidence="1" id="KW-0472">Membrane</keyword>
<proteinExistence type="predicted"/>
<protein>
    <submittedName>
        <fullName evidence="2">Uncharacterized protein</fullName>
    </submittedName>
</protein>
<evidence type="ECO:0000313" key="3">
    <source>
        <dbReference type="Proteomes" id="UP001301958"/>
    </source>
</evidence>
<evidence type="ECO:0000313" key="2">
    <source>
        <dbReference type="EMBL" id="KAK4231036.1"/>
    </source>
</evidence>
<reference evidence="2" key="1">
    <citation type="journal article" date="2023" name="Mol. Phylogenet. Evol.">
        <title>Genome-scale phylogeny and comparative genomics of the fungal order Sordariales.</title>
        <authorList>
            <person name="Hensen N."/>
            <person name="Bonometti L."/>
            <person name="Westerberg I."/>
            <person name="Brannstrom I.O."/>
            <person name="Guillou S."/>
            <person name="Cros-Aarteil S."/>
            <person name="Calhoun S."/>
            <person name="Haridas S."/>
            <person name="Kuo A."/>
            <person name="Mondo S."/>
            <person name="Pangilinan J."/>
            <person name="Riley R."/>
            <person name="LaButti K."/>
            <person name="Andreopoulos B."/>
            <person name="Lipzen A."/>
            <person name="Chen C."/>
            <person name="Yan M."/>
            <person name="Daum C."/>
            <person name="Ng V."/>
            <person name="Clum A."/>
            <person name="Steindorff A."/>
            <person name="Ohm R.A."/>
            <person name="Martin F."/>
            <person name="Silar P."/>
            <person name="Natvig D.O."/>
            <person name="Lalanne C."/>
            <person name="Gautier V."/>
            <person name="Ament-Velasquez S.L."/>
            <person name="Kruys A."/>
            <person name="Hutchinson M.I."/>
            <person name="Powell A.J."/>
            <person name="Barry K."/>
            <person name="Miller A.N."/>
            <person name="Grigoriev I.V."/>
            <person name="Debuchy R."/>
            <person name="Gladieux P."/>
            <person name="Hiltunen Thoren M."/>
            <person name="Johannesson H."/>
        </authorList>
    </citation>
    <scope>NUCLEOTIDE SEQUENCE</scope>
    <source>
        <strain evidence="2">CBS 990.96</strain>
    </source>
</reference>
<dbReference type="Proteomes" id="UP001301958">
    <property type="component" value="Unassembled WGS sequence"/>
</dbReference>
<sequence>MAGCQSEGALPSLIFGIFCLYVFMSLYLLRRRICSHLYPEYGTTPLFPYCMYFFTVLLWTRFMRVT</sequence>
<dbReference type="AlphaFoldDB" id="A0AAN7BWM6"/>
<keyword evidence="1" id="KW-0812">Transmembrane</keyword>
<feature type="transmembrane region" description="Helical" evidence="1">
    <location>
        <begin position="12"/>
        <end position="29"/>
    </location>
</feature>
<dbReference type="EMBL" id="MU865295">
    <property type="protein sequence ID" value="KAK4231036.1"/>
    <property type="molecule type" value="Genomic_DNA"/>
</dbReference>
<reference evidence="2" key="2">
    <citation type="submission" date="2023-05" db="EMBL/GenBank/DDBJ databases">
        <authorList>
            <consortium name="Lawrence Berkeley National Laboratory"/>
            <person name="Steindorff A."/>
            <person name="Hensen N."/>
            <person name="Bonometti L."/>
            <person name="Westerberg I."/>
            <person name="Brannstrom I.O."/>
            <person name="Guillou S."/>
            <person name="Cros-Aarteil S."/>
            <person name="Calhoun S."/>
            <person name="Haridas S."/>
            <person name="Kuo A."/>
            <person name="Mondo S."/>
            <person name="Pangilinan J."/>
            <person name="Riley R."/>
            <person name="Labutti K."/>
            <person name="Andreopoulos B."/>
            <person name="Lipzen A."/>
            <person name="Chen C."/>
            <person name="Yanf M."/>
            <person name="Daum C."/>
            <person name="Ng V."/>
            <person name="Clum A."/>
            <person name="Ohm R."/>
            <person name="Martin F."/>
            <person name="Silar P."/>
            <person name="Natvig D."/>
            <person name="Lalanne C."/>
            <person name="Gautier V."/>
            <person name="Ament-Velasquez S.L."/>
            <person name="Kruys A."/>
            <person name="Hutchinson M.I."/>
            <person name="Powell A.J."/>
            <person name="Barry K."/>
            <person name="Miller A.N."/>
            <person name="Grigoriev I.V."/>
            <person name="Debuchy R."/>
            <person name="Gladieux P."/>
            <person name="Thoren M.H."/>
            <person name="Johannesson H."/>
        </authorList>
    </citation>
    <scope>NUCLEOTIDE SEQUENCE</scope>
    <source>
        <strain evidence="2">CBS 990.96</strain>
    </source>
</reference>
<name>A0AAN7BWM6_9PEZI</name>